<keyword evidence="1" id="KW-1133">Transmembrane helix</keyword>
<evidence type="ECO:0000256" key="1">
    <source>
        <dbReference type="SAM" id="Phobius"/>
    </source>
</evidence>
<name>A0AA35TUD2_GEOBA</name>
<sequence length="50" mass="5507">MMLVNIIGSIKWQSVSIREVPVTTMVTLLFAAACAQVSVTLNTLNFSFPY</sequence>
<dbReference type="Proteomes" id="UP001174909">
    <property type="component" value="Unassembled WGS sequence"/>
</dbReference>
<keyword evidence="1" id="KW-0812">Transmembrane</keyword>
<organism evidence="2 3">
    <name type="scientific">Geodia barretti</name>
    <name type="common">Barrett's horny sponge</name>
    <dbReference type="NCBI Taxonomy" id="519541"/>
    <lineage>
        <taxon>Eukaryota</taxon>
        <taxon>Metazoa</taxon>
        <taxon>Porifera</taxon>
        <taxon>Demospongiae</taxon>
        <taxon>Heteroscleromorpha</taxon>
        <taxon>Tetractinellida</taxon>
        <taxon>Astrophorina</taxon>
        <taxon>Geodiidae</taxon>
        <taxon>Geodia</taxon>
    </lineage>
</organism>
<dbReference type="AlphaFoldDB" id="A0AA35TUD2"/>
<feature type="transmembrane region" description="Helical" evidence="1">
    <location>
        <begin position="20"/>
        <end position="41"/>
    </location>
</feature>
<reference evidence="2" key="1">
    <citation type="submission" date="2023-03" db="EMBL/GenBank/DDBJ databases">
        <authorList>
            <person name="Steffen K."/>
            <person name="Cardenas P."/>
        </authorList>
    </citation>
    <scope>NUCLEOTIDE SEQUENCE</scope>
</reference>
<dbReference type="EMBL" id="CASHTH010004131">
    <property type="protein sequence ID" value="CAI8053944.1"/>
    <property type="molecule type" value="Genomic_DNA"/>
</dbReference>
<evidence type="ECO:0000313" key="2">
    <source>
        <dbReference type="EMBL" id="CAI8053944.1"/>
    </source>
</evidence>
<protein>
    <submittedName>
        <fullName evidence="2">Uncharacterized protein</fullName>
    </submittedName>
</protein>
<comment type="caution">
    <text evidence="2">The sequence shown here is derived from an EMBL/GenBank/DDBJ whole genome shotgun (WGS) entry which is preliminary data.</text>
</comment>
<keyword evidence="1" id="KW-0472">Membrane</keyword>
<gene>
    <name evidence="2" type="ORF">GBAR_LOCUS29489</name>
</gene>
<keyword evidence="3" id="KW-1185">Reference proteome</keyword>
<accession>A0AA35TUD2</accession>
<proteinExistence type="predicted"/>
<evidence type="ECO:0000313" key="3">
    <source>
        <dbReference type="Proteomes" id="UP001174909"/>
    </source>
</evidence>